<feature type="region of interest" description="Disordered" evidence="1">
    <location>
        <begin position="162"/>
        <end position="295"/>
    </location>
</feature>
<feature type="compositionally biased region" description="Basic and acidic residues" evidence="1">
    <location>
        <begin position="176"/>
        <end position="210"/>
    </location>
</feature>
<name>A0A0K8SJC2_LYGHE</name>
<keyword evidence="2" id="KW-1133">Transmembrane helix</keyword>
<organism evidence="3">
    <name type="scientific">Lygus hesperus</name>
    <name type="common">Western plant bug</name>
    <dbReference type="NCBI Taxonomy" id="30085"/>
    <lineage>
        <taxon>Eukaryota</taxon>
        <taxon>Metazoa</taxon>
        <taxon>Ecdysozoa</taxon>
        <taxon>Arthropoda</taxon>
        <taxon>Hexapoda</taxon>
        <taxon>Insecta</taxon>
        <taxon>Pterygota</taxon>
        <taxon>Neoptera</taxon>
        <taxon>Paraneoptera</taxon>
        <taxon>Hemiptera</taxon>
        <taxon>Heteroptera</taxon>
        <taxon>Panheteroptera</taxon>
        <taxon>Cimicomorpha</taxon>
        <taxon>Miridae</taxon>
        <taxon>Mirini</taxon>
        <taxon>Lygus</taxon>
    </lineage>
</organism>
<feature type="compositionally biased region" description="Basic and acidic residues" evidence="1">
    <location>
        <begin position="268"/>
        <end position="289"/>
    </location>
</feature>
<reference evidence="3" key="1">
    <citation type="submission" date="2014-09" db="EMBL/GenBank/DDBJ databases">
        <authorList>
            <person name="Magalhaes I.L.F."/>
            <person name="Oliveira U."/>
            <person name="Santos F.R."/>
            <person name="Vidigal T.H.D.A."/>
            <person name="Brescovit A.D."/>
            <person name="Santos A.J."/>
        </authorList>
    </citation>
    <scope>NUCLEOTIDE SEQUENCE</scope>
</reference>
<sequence length="295" mass="33629">MAVAIGKKQITVFAILLYFYISTCDGRLVFGRPLSRRVKMGKFFGQLIQDVQTRKMLRKEMATWTAALRLVRFIEIRRQVEGGISVYWIRYRSRCGCICEGRFVRIISSGVVRKLHDFECVKKSKKPQLPEQGEDWKVIVPPTGRTERTTTGSFVVTEKDTPVTEKNGDFNGNEKCTPETEGRENGTPDTEGEKNTTIEYKGGKDDRDSDLGNEDISPITKQMRRGTTGCTKQNEKQINSEETLFDQSEEKRGGGGDEENENIRTNTVKKDKNNRTKEDKPNKKKEDNHNGTNED</sequence>
<dbReference type="EMBL" id="GBRD01012433">
    <property type="protein sequence ID" value="JAG53391.1"/>
    <property type="molecule type" value="Transcribed_RNA"/>
</dbReference>
<proteinExistence type="predicted"/>
<keyword evidence="2" id="KW-0472">Membrane</keyword>
<evidence type="ECO:0000256" key="1">
    <source>
        <dbReference type="SAM" id="MobiDB-lite"/>
    </source>
</evidence>
<evidence type="ECO:0000256" key="2">
    <source>
        <dbReference type="SAM" id="Phobius"/>
    </source>
</evidence>
<feature type="transmembrane region" description="Helical" evidence="2">
    <location>
        <begin position="12"/>
        <end position="30"/>
    </location>
</feature>
<dbReference type="EMBL" id="GBRD01012434">
    <property type="protein sequence ID" value="JAG53390.1"/>
    <property type="molecule type" value="Transcribed_RNA"/>
</dbReference>
<keyword evidence="2" id="KW-0812">Transmembrane</keyword>
<protein>
    <submittedName>
        <fullName evidence="3">Uncharacterized protein</fullName>
    </submittedName>
</protein>
<dbReference type="AlphaFoldDB" id="A0A0K8SJC2"/>
<accession>A0A0K8SJC2</accession>
<evidence type="ECO:0000313" key="3">
    <source>
        <dbReference type="EMBL" id="JAG53391.1"/>
    </source>
</evidence>